<dbReference type="PANTHER" id="PTHR40469">
    <property type="entry name" value="SECRETED GLYCOSYL HYDROLASE"/>
    <property type="match status" value="1"/>
</dbReference>
<dbReference type="CDD" id="cd21510">
    <property type="entry name" value="agarase_cat"/>
    <property type="match status" value="1"/>
</dbReference>
<accession>A0A7X8XXL2</accession>
<proteinExistence type="predicted"/>
<dbReference type="Pfam" id="PF18962">
    <property type="entry name" value="Por_Secre_tail"/>
    <property type="match status" value="1"/>
</dbReference>
<dbReference type="InterPro" id="IPR017853">
    <property type="entry name" value="GH"/>
</dbReference>
<dbReference type="SUPFAM" id="SSF49785">
    <property type="entry name" value="Galactose-binding domain-like"/>
    <property type="match status" value="1"/>
</dbReference>
<sequence>MNNIYYLRPAHYTSIFLTLLFTLLLQEADGQNTVSINHKIQRYVGGTSSLDRTKFFNLHSNWSDAELDQFYSDYNVSPSRGFWGPFSYSKSKGNPVGSYPQGQPGNNNTKPVNRFVATEHPGNIFKDGLDANAAANWVVEYYKDIVADSDRPMFFEPMNEPFVHAKDFYSGGWNLAEEDRIKRQMAEVFSAIGKKVHETSALSNMKVIGYSAAWPSLEIQDFSHWNENMKMFMDVAGADMDGFSTHLYDGVNVTGQNNKRSGSNSEAILDLIETYSYAKWGTVKPHAITEYGAIASGYGDSYTDIESIQTVRGINHMLFNLLDRENKIDISIPFITDKSTWHLTAANNYQPYGAALFIPTNLGQPTVAGWKYSPKIHFYELWKNVSGQRIQVNTSNPDIQAQGFVNGKNLYIALNNLDDNTQSVALNFIEGLGGLQSITKKALRIYDNSAPQMSITNLGSSPSSVDLISGETVVFEYQFTNTIQFDNVVRDKKYYTSKHLQYINANTAIDFSFNGITTGTGYASLHLGIGRKHNKSKKPVVKINNTTISVPDNWKGYDQANRDDFFGVIEIPVNMSLLQANNTISVTFPDNGGHISSVILEVSKYDQDIVENESISVVNPPSSIMSDTKVDVQLSYTANTTRDIVTEFWSSTSWLGQKVQTVNAGSGITTLSIDLGTAPAVGSGYVIKASIRPVSSNWTQNIDTDQINNISVTPMVVQAPYGGTPHAIPGRVEAEDYDTGGEGVAFHDITPANQGGLYRSDAVDIESCSDQGGGFNIGWMDATEWLEYTVNVSTANDYDFFPRVASTSDNASIKVSVDGTDVTGNLSVPNTGGWQTFQTMHLRNINLSSGQHVIRFTVVGSGFNLNSWAAWASSTSNSRQISPEEISEISIYPNPVNDGKVFIKVPLNNHTTFELLNIHGQLLQSDSFEGDNYTLLLDHLVRGTYILRITTPTEQTVKKIVIQ</sequence>
<dbReference type="InterPro" id="IPR008979">
    <property type="entry name" value="Galactose-bd-like_sf"/>
</dbReference>
<dbReference type="SMART" id="SM00606">
    <property type="entry name" value="CBD_IV"/>
    <property type="match status" value="1"/>
</dbReference>
<evidence type="ECO:0000313" key="3">
    <source>
        <dbReference type="EMBL" id="NLR93346.1"/>
    </source>
</evidence>
<dbReference type="InterPro" id="IPR041224">
    <property type="entry name" value="BPA_C"/>
</dbReference>
<evidence type="ECO:0000256" key="1">
    <source>
        <dbReference type="ARBA" id="ARBA00022729"/>
    </source>
</evidence>
<keyword evidence="4" id="KW-1185">Reference proteome</keyword>
<dbReference type="PANTHER" id="PTHR40469:SF2">
    <property type="entry name" value="GALACTOSE-BINDING DOMAIN-LIKE SUPERFAMILY PROTEIN"/>
    <property type="match status" value="1"/>
</dbReference>
<dbReference type="Pfam" id="PF18206">
    <property type="entry name" value="Porphyrn_cat_1"/>
    <property type="match status" value="1"/>
</dbReference>
<dbReference type="PROSITE" id="PS51175">
    <property type="entry name" value="CBM6"/>
    <property type="match status" value="1"/>
</dbReference>
<dbReference type="EMBL" id="JABAIL010000006">
    <property type="protein sequence ID" value="NLR93346.1"/>
    <property type="molecule type" value="Genomic_DNA"/>
</dbReference>
<dbReference type="SUPFAM" id="SSF51445">
    <property type="entry name" value="(Trans)glycosidases"/>
    <property type="match status" value="1"/>
</dbReference>
<gene>
    <name evidence="3" type="ORF">HGP29_19275</name>
</gene>
<dbReference type="Pfam" id="PF03422">
    <property type="entry name" value="CBM_6"/>
    <property type="match status" value="1"/>
</dbReference>
<protein>
    <submittedName>
        <fullName evidence="3">Carbohydrate-binding protein</fullName>
    </submittedName>
</protein>
<dbReference type="Pfam" id="PF18040">
    <property type="entry name" value="BPA_C"/>
    <property type="match status" value="1"/>
</dbReference>
<dbReference type="NCBIfam" id="TIGR04183">
    <property type="entry name" value="Por_Secre_tail"/>
    <property type="match status" value="1"/>
</dbReference>
<dbReference type="Proteomes" id="UP000585050">
    <property type="component" value="Unassembled WGS sequence"/>
</dbReference>
<dbReference type="GO" id="GO:0030246">
    <property type="term" value="F:carbohydrate binding"/>
    <property type="evidence" value="ECO:0007669"/>
    <property type="project" value="InterPro"/>
</dbReference>
<dbReference type="Gene3D" id="2.60.120.260">
    <property type="entry name" value="Galactose-binding domain-like"/>
    <property type="match status" value="1"/>
</dbReference>
<dbReference type="InterPro" id="IPR040527">
    <property type="entry name" value="Beta-sand_Porphyrn"/>
</dbReference>
<organism evidence="3 4">
    <name type="scientific">Flammeovirga agarivorans</name>
    <dbReference type="NCBI Taxonomy" id="2726742"/>
    <lineage>
        <taxon>Bacteria</taxon>
        <taxon>Pseudomonadati</taxon>
        <taxon>Bacteroidota</taxon>
        <taxon>Cytophagia</taxon>
        <taxon>Cytophagales</taxon>
        <taxon>Flammeovirgaceae</taxon>
        <taxon>Flammeovirga</taxon>
    </lineage>
</organism>
<keyword evidence="1" id="KW-0732">Signal</keyword>
<dbReference type="AlphaFoldDB" id="A0A7X8XXL2"/>
<dbReference type="InterPro" id="IPR005084">
    <property type="entry name" value="CBM6"/>
</dbReference>
<dbReference type="InterPro" id="IPR006584">
    <property type="entry name" value="Cellulose-bd_IV"/>
</dbReference>
<dbReference type="Gene3D" id="2.60.120.1200">
    <property type="match status" value="1"/>
</dbReference>
<feature type="domain" description="CBM6" evidence="2">
    <location>
        <begin position="730"/>
        <end position="871"/>
    </location>
</feature>
<dbReference type="RefSeq" id="WP_168884059.1">
    <property type="nucleotide sequence ID" value="NZ_JABAIL010000006.1"/>
</dbReference>
<dbReference type="CDD" id="cd04080">
    <property type="entry name" value="CBM6_cellulase-like"/>
    <property type="match status" value="1"/>
</dbReference>
<comment type="caution">
    <text evidence="3">The sequence shown here is derived from an EMBL/GenBank/DDBJ whole genome shotgun (WGS) entry which is preliminary data.</text>
</comment>
<dbReference type="Gene3D" id="2.60.40.1180">
    <property type="entry name" value="Golgi alpha-mannosidase II"/>
    <property type="match status" value="1"/>
</dbReference>
<dbReference type="InterPro" id="IPR013780">
    <property type="entry name" value="Glyco_hydro_b"/>
</dbReference>
<name>A0A7X8XXL2_9BACT</name>
<dbReference type="Gene3D" id="3.20.20.80">
    <property type="entry name" value="Glycosidases"/>
    <property type="match status" value="1"/>
</dbReference>
<dbReference type="InterPro" id="IPR026444">
    <property type="entry name" value="Secre_tail"/>
</dbReference>
<reference evidence="3 4" key="1">
    <citation type="submission" date="2020-04" db="EMBL/GenBank/DDBJ databases">
        <title>Flammeovirga sp. SR4, a novel species isolated from seawater.</title>
        <authorList>
            <person name="Wang X."/>
        </authorList>
    </citation>
    <scope>NUCLEOTIDE SEQUENCE [LARGE SCALE GENOMIC DNA]</scope>
    <source>
        <strain evidence="3 4">SR4</strain>
    </source>
</reference>
<evidence type="ECO:0000313" key="4">
    <source>
        <dbReference type="Proteomes" id="UP000585050"/>
    </source>
</evidence>
<evidence type="ECO:0000259" key="2">
    <source>
        <dbReference type="PROSITE" id="PS51175"/>
    </source>
</evidence>